<accession>A0A4C1TRN6</accession>
<sequence length="107" mass="11299">MIGLESGIESNVALKLKPEVGKLIIRVTVLRSDRTARTHSAATLFTVGELGPPRVASALVRRVALHRLLLPPPLSVGYPIPSEKAGNALVTPRGLPASPGGHHHIIL</sequence>
<keyword evidence="2" id="KW-1185">Reference proteome</keyword>
<protein>
    <submittedName>
        <fullName evidence="1">Uncharacterized protein</fullName>
    </submittedName>
</protein>
<dbReference type="EMBL" id="BGZK01000080">
    <property type="protein sequence ID" value="GBP16574.1"/>
    <property type="molecule type" value="Genomic_DNA"/>
</dbReference>
<comment type="caution">
    <text evidence="1">The sequence shown here is derived from an EMBL/GenBank/DDBJ whole genome shotgun (WGS) entry which is preliminary data.</text>
</comment>
<reference evidence="1 2" key="1">
    <citation type="journal article" date="2019" name="Commun. Biol.">
        <title>The bagworm genome reveals a unique fibroin gene that provides high tensile strength.</title>
        <authorList>
            <person name="Kono N."/>
            <person name="Nakamura H."/>
            <person name="Ohtoshi R."/>
            <person name="Tomita M."/>
            <person name="Numata K."/>
            <person name="Arakawa K."/>
        </authorList>
    </citation>
    <scope>NUCLEOTIDE SEQUENCE [LARGE SCALE GENOMIC DNA]</scope>
</reference>
<dbReference type="Proteomes" id="UP000299102">
    <property type="component" value="Unassembled WGS sequence"/>
</dbReference>
<proteinExistence type="predicted"/>
<evidence type="ECO:0000313" key="2">
    <source>
        <dbReference type="Proteomes" id="UP000299102"/>
    </source>
</evidence>
<name>A0A4C1TRN6_EUMVA</name>
<evidence type="ECO:0000313" key="1">
    <source>
        <dbReference type="EMBL" id="GBP16574.1"/>
    </source>
</evidence>
<dbReference type="AlphaFoldDB" id="A0A4C1TRN6"/>
<gene>
    <name evidence="1" type="ORF">EVAR_19371_1</name>
</gene>
<organism evidence="1 2">
    <name type="scientific">Eumeta variegata</name>
    <name type="common">Bagworm moth</name>
    <name type="synonym">Eumeta japonica</name>
    <dbReference type="NCBI Taxonomy" id="151549"/>
    <lineage>
        <taxon>Eukaryota</taxon>
        <taxon>Metazoa</taxon>
        <taxon>Ecdysozoa</taxon>
        <taxon>Arthropoda</taxon>
        <taxon>Hexapoda</taxon>
        <taxon>Insecta</taxon>
        <taxon>Pterygota</taxon>
        <taxon>Neoptera</taxon>
        <taxon>Endopterygota</taxon>
        <taxon>Lepidoptera</taxon>
        <taxon>Glossata</taxon>
        <taxon>Ditrysia</taxon>
        <taxon>Tineoidea</taxon>
        <taxon>Psychidae</taxon>
        <taxon>Oiketicinae</taxon>
        <taxon>Eumeta</taxon>
    </lineage>
</organism>